<dbReference type="EMBL" id="QBIY01006727">
    <property type="protein sequence ID" value="RXN36943.1"/>
    <property type="molecule type" value="Genomic_DNA"/>
</dbReference>
<protein>
    <submittedName>
        <fullName evidence="2">Uncharacterized protein</fullName>
    </submittedName>
</protein>
<accession>A0A498NYG1</accession>
<gene>
    <name evidence="2" type="ORF">ROHU_002496</name>
</gene>
<feature type="region of interest" description="Disordered" evidence="1">
    <location>
        <begin position="12"/>
        <end position="36"/>
    </location>
</feature>
<reference evidence="2 3" key="1">
    <citation type="submission" date="2018-03" db="EMBL/GenBank/DDBJ databases">
        <title>Draft genome sequence of Rohu Carp (Labeo rohita).</title>
        <authorList>
            <person name="Das P."/>
            <person name="Kushwaha B."/>
            <person name="Joshi C.G."/>
            <person name="Kumar D."/>
            <person name="Nagpure N.S."/>
            <person name="Sahoo L."/>
            <person name="Das S.P."/>
            <person name="Bit A."/>
            <person name="Patnaik S."/>
            <person name="Meher P.K."/>
            <person name="Jayasankar P."/>
            <person name="Koringa P.G."/>
            <person name="Patel N.V."/>
            <person name="Hinsu A.T."/>
            <person name="Kumar R."/>
            <person name="Pandey M."/>
            <person name="Agarwal S."/>
            <person name="Srivastava S."/>
            <person name="Singh M."/>
            <person name="Iquebal M.A."/>
            <person name="Jaiswal S."/>
            <person name="Angadi U.B."/>
            <person name="Kumar N."/>
            <person name="Raza M."/>
            <person name="Shah T.M."/>
            <person name="Rai A."/>
            <person name="Jena J.K."/>
        </authorList>
    </citation>
    <scope>NUCLEOTIDE SEQUENCE [LARGE SCALE GENOMIC DNA]</scope>
    <source>
        <strain evidence="2">DASCIFA01</strain>
        <tissue evidence="2">Testis</tissue>
    </source>
</reference>
<organism evidence="2 3">
    <name type="scientific">Labeo rohita</name>
    <name type="common">Indian major carp</name>
    <name type="synonym">Cyprinus rohita</name>
    <dbReference type="NCBI Taxonomy" id="84645"/>
    <lineage>
        <taxon>Eukaryota</taxon>
        <taxon>Metazoa</taxon>
        <taxon>Chordata</taxon>
        <taxon>Craniata</taxon>
        <taxon>Vertebrata</taxon>
        <taxon>Euteleostomi</taxon>
        <taxon>Actinopterygii</taxon>
        <taxon>Neopterygii</taxon>
        <taxon>Teleostei</taxon>
        <taxon>Ostariophysi</taxon>
        <taxon>Cypriniformes</taxon>
        <taxon>Cyprinidae</taxon>
        <taxon>Labeoninae</taxon>
        <taxon>Labeonini</taxon>
        <taxon>Labeo</taxon>
    </lineage>
</organism>
<comment type="caution">
    <text evidence="2">The sequence shown here is derived from an EMBL/GenBank/DDBJ whole genome shotgun (WGS) entry which is preliminary data.</text>
</comment>
<dbReference type="Proteomes" id="UP000290572">
    <property type="component" value="Unassembled WGS sequence"/>
</dbReference>
<proteinExistence type="predicted"/>
<evidence type="ECO:0000313" key="2">
    <source>
        <dbReference type="EMBL" id="RXN36943.1"/>
    </source>
</evidence>
<evidence type="ECO:0000313" key="3">
    <source>
        <dbReference type="Proteomes" id="UP000290572"/>
    </source>
</evidence>
<sequence>MVALRLYATELPGKKSSSYSSQKDEDRSRLAASGRTLAAAPATDRIHNCAVKDRMPEKIKCATTLMMTI</sequence>
<dbReference type="AlphaFoldDB" id="A0A498NYG1"/>
<keyword evidence="3" id="KW-1185">Reference proteome</keyword>
<evidence type="ECO:0000256" key="1">
    <source>
        <dbReference type="SAM" id="MobiDB-lite"/>
    </source>
</evidence>
<name>A0A498NYG1_LABRO</name>